<feature type="transmembrane region" description="Helical" evidence="3">
    <location>
        <begin position="112"/>
        <end position="132"/>
    </location>
</feature>
<dbReference type="PANTHER" id="PTHR10414">
    <property type="entry name" value="ETHANOLAMINEPHOSPHOTRANSFERASE"/>
    <property type="match status" value="1"/>
</dbReference>
<feature type="transmembrane region" description="Helical" evidence="3">
    <location>
        <begin position="195"/>
        <end position="216"/>
    </location>
</feature>
<gene>
    <name evidence="4" type="ORF">DL238_11820</name>
</gene>
<keyword evidence="3" id="KW-0812">Transmembrane</keyword>
<dbReference type="GO" id="GO:0008654">
    <property type="term" value="P:phospholipid biosynthetic process"/>
    <property type="evidence" value="ECO:0007669"/>
    <property type="project" value="InterPro"/>
</dbReference>
<dbReference type="OrthoDB" id="116551at2"/>
<evidence type="ECO:0000313" key="4">
    <source>
        <dbReference type="EMBL" id="RDS78223.1"/>
    </source>
</evidence>
<dbReference type="InterPro" id="IPR000462">
    <property type="entry name" value="CDP-OH_P_trans"/>
</dbReference>
<dbReference type="Proteomes" id="UP000254101">
    <property type="component" value="Unassembled WGS sequence"/>
</dbReference>
<dbReference type="AlphaFoldDB" id="A0A395LMF5"/>
<feature type="transmembrane region" description="Helical" evidence="3">
    <location>
        <begin position="49"/>
        <end position="67"/>
    </location>
</feature>
<dbReference type="GO" id="GO:0016780">
    <property type="term" value="F:phosphotransferase activity, for other substituted phosphate groups"/>
    <property type="evidence" value="ECO:0007669"/>
    <property type="project" value="InterPro"/>
</dbReference>
<dbReference type="InterPro" id="IPR043130">
    <property type="entry name" value="CDP-OH_PTrfase_TM_dom"/>
</dbReference>
<feature type="transmembrane region" description="Helical" evidence="3">
    <location>
        <begin position="138"/>
        <end position="159"/>
    </location>
</feature>
<reference evidence="4 5" key="1">
    <citation type="submission" date="2018-07" db="EMBL/GenBank/DDBJ databases">
        <title>Erythrobacter nanhaiensis sp. nov., a novel member of the genus Erythrobacter isolated from the South China Sea.</title>
        <authorList>
            <person name="Chen X."/>
            <person name="Liu J."/>
        </authorList>
    </citation>
    <scope>NUCLEOTIDE SEQUENCE [LARGE SCALE GENOMIC DNA]</scope>
    <source>
        <strain evidence="4 5">S-5</strain>
    </source>
</reference>
<proteinExistence type="predicted"/>
<evidence type="ECO:0000313" key="5">
    <source>
        <dbReference type="Proteomes" id="UP000254101"/>
    </source>
</evidence>
<keyword evidence="3" id="KW-1133">Transmembrane helix</keyword>
<dbReference type="Pfam" id="PF01066">
    <property type="entry name" value="CDP-OH_P_transf"/>
    <property type="match status" value="1"/>
</dbReference>
<keyword evidence="5" id="KW-1185">Reference proteome</keyword>
<name>A0A395LMF5_9SPHN</name>
<comment type="caution">
    <text evidence="4">The sequence shown here is derived from an EMBL/GenBank/DDBJ whole genome shotgun (WGS) entry which is preliminary data.</text>
</comment>
<evidence type="ECO:0000256" key="1">
    <source>
        <dbReference type="ARBA" id="ARBA00004370"/>
    </source>
</evidence>
<feature type="transmembrane region" description="Helical" evidence="3">
    <location>
        <begin position="171"/>
        <end position="189"/>
    </location>
</feature>
<dbReference type="PANTHER" id="PTHR10414:SF37">
    <property type="entry name" value="BB IN A BOXCAR, ISOFORM C"/>
    <property type="match status" value="1"/>
</dbReference>
<dbReference type="RefSeq" id="WP_115492903.1">
    <property type="nucleotide sequence ID" value="NZ_JACHWW010000001.1"/>
</dbReference>
<organism evidence="4 5">
    <name type="scientific">Alteriqipengyuania lutimaris</name>
    <dbReference type="NCBI Taxonomy" id="1538146"/>
    <lineage>
        <taxon>Bacteria</taxon>
        <taxon>Pseudomonadati</taxon>
        <taxon>Pseudomonadota</taxon>
        <taxon>Alphaproteobacteria</taxon>
        <taxon>Sphingomonadales</taxon>
        <taxon>Erythrobacteraceae</taxon>
        <taxon>Alteriqipengyuania</taxon>
    </lineage>
</organism>
<evidence type="ECO:0000256" key="2">
    <source>
        <dbReference type="ARBA" id="ARBA00023136"/>
    </source>
</evidence>
<keyword evidence="2 3" id="KW-0472">Membrane</keyword>
<comment type="subcellular location">
    <subcellularLocation>
        <location evidence="1">Membrane</location>
    </subcellularLocation>
</comment>
<accession>A0A395LMF5</accession>
<protein>
    <submittedName>
        <fullName evidence="4">CDP-alcohol phosphatidyltransferase family protein</fullName>
    </submittedName>
</protein>
<dbReference type="InterPro" id="IPR014472">
    <property type="entry name" value="CHOPT"/>
</dbReference>
<keyword evidence="4" id="KW-0808">Transferase</keyword>
<sequence length="235" mass="25516">MDPVQSSGDASPANPQPIHRVQQNVLARGERWLLDRLCARMPRWVSPDMLTFAGMIGALAVFAGYAASNLGDGWMWLAIAGYVLHWFGDSLDGSLARFRRIERPRYGYFLDHSCDGLATTLVVLGLGASGYVQLEVALVALAGYLLMSIHAFLSVRVMGELRLSYLKAGPTELRLILIAMTLAMIALGPTPLVGLFTGFDFFVGAVGVLLICLFAVQTASVARKLAIEEPAVKFR</sequence>
<evidence type="ECO:0000256" key="3">
    <source>
        <dbReference type="SAM" id="Phobius"/>
    </source>
</evidence>
<dbReference type="EMBL" id="QRBB01000001">
    <property type="protein sequence ID" value="RDS78223.1"/>
    <property type="molecule type" value="Genomic_DNA"/>
</dbReference>
<dbReference type="GO" id="GO:0016020">
    <property type="term" value="C:membrane"/>
    <property type="evidence" value="ECO:0007669"/>
    <property type="project" value="UniProtKB-SubCell"/>
</dbReference>
<dbReference type="Gene3D" id="1.20.120.1760">
    <property type="match status" value="1"/>
</dbReference>